<evidence type="ECO:0000256" key="4">
    <source>
        <dbReference type="ARBA" id="ARBA00022676"/>
    </source>
</evidence>
<dbReference type="Pfam" id="PF01476">
    <property type="entry name" value="LysM"/>
    <property type="match status" value="1"/>
</dbReference>
<dbReference type="InterPro" id="IPR050979">
    <property type="entry name" value="LD-transpeptidase"/>
</dbReference>
<evidence type="ECO:0000256" key="2">
    <source>
        <dbReference type="ARBA" id="ARBA00004752"/>
    </source>
</evidence>
<dbReference type="Pfam" id="PF03734">
    <property type="entry name" value="YkuD"/>
    <property type="match status" value="1"/>
</dbReference>
<keyword evidence="10 12" id="KW-0573">Peptidoglycan synthesis</keyword>
<keyword evidence="4" id="KW-0328">Glycosyltransferase</keyword>
<dbReference type="InterPro" id="IPR041597">
    <property type="entry name" value="Ldt_C"/>
</dbReference>
<dbReference type="CDD" id="cd00118">
    <property type="entry name" value="LysM"/>
    <property type="match status" value="1"/>
</dbReference>
<evidence type="ECO:0000259" key="14">
    <source>
        <dbReference type="PROSITE" id="PS51782"/>
    </source>
</evidence>
<dbReference type="Proteomes" id="UP000838748">
    <property type="component" value="Unassembled WGS sequence"/>
</dbReference>
<protein>
    <submittedName>
        <fullName evidence="16">L,D-transpeptidase YcfS</fullName>
        <ecNumber evidence="16">2.-.-.-</ecNumber>
    </submittedName>
</protein>
<dbReference type="PROSITE" id="PS51782">
    <property type="entry name" value="LYSM"/>
    <property type="match status" value="1"/>
</dbReference>
<feature type="domain" description="LysM" evidence="14">
    <location>
        <begin position="40"/>
        <end position="84"/>
    </location>
</feature>
<dbReference type="PROSITE" id="PS52029">
    <property type="entry name" value="LD_TPASE"/>
    <property type="match status" value="1"/>
</dbReference>
<feature type="signal peptide" evidence="13">
    <location>
        <begin position="1"/>
        <end position="23"/>
    </location>
</feature>
<evidence type="ECO:0000256" key="12">
    <source>
        <dbReference type="PROSITE-ProRule" id="PRU01373"/>
    </source>
</evidence>
<evidence type="ECO:0000256" key="6">
    <source>
        <dbReference type="ARBA" id="ARBA00022729"/>
    </source>
</evidence>
<evidence type="ECO:0000256" key="11">
    <source>
        <dbReference type="ARBA" id="ARBA00023316"/>
    </source>
</evidence>
<comment type="subcellular location">
    <subcellularLocation>
        <location evidence="1">Periplasm</location>
    </subcellularLocation>
</comment>
<evidence type="ECO:0000256" key="7">
    <source>
        <dbReference type="ARBA" id="ARBA00022764"/>
    </source>
</evidence>
<keyword evidence="17" id="KW-1185">Reference proteome</keyword>
<gene>
    <name evidence="16" type="primary">ycfS</name>
    <name evidence="16" type="ORF">VMF7928_01196</name>
</gene>
<dbReference type="GO" id="GO:0016740">
    <property type="term" value="F:transferase activity"/>
    <property type="evidence" value="ECO:0007669"/>
    <property type="project" value="UniProtKB-KW"/>
</dbReference>
<evidence type="ECO:0000313" key="17">
    <source>
        <dbReference type="Proteomes" id="UP000838748"/>
    </source>
</evidence>
<dbReference type="InterPro" id="IPR018392">
    <property type="entry name" value="LysM"/>
</dbReference>
<keyword evidence="6 13" id="KW-0732">Signal</keyword>
<dbReference type="PANTHER" id="PTHR30582:SF24">
    <property type="entry name" value="L,D-TRANSPEPTIDASE ERFK_SRFK-RELATED"/>
    <property type="match status" value="1"/>
</dbReference>
<keyword evidence="9 12" id="KW-0133">Cell shape</keyword>
<dbReference type="Pfam" id="PF17969">
    <property type="entry name" value="Ldt_C"/>
    <property type="match status" value="1"/>
</dbReference>
<keyword evidence="7" id="KW-0574">Periplasm</keyword>
<dbReference type="EC" id="2.-.-.-" evidence="16"/>
<dbReference type="Gene3D" id="3.10.350.10">
    <property type="entry name" value="LysM domain"/>
    <property type="match status" value="1"/>
</dbReference>
<evidence type="ECO:0000313" key="16">
    <source>
        <dbReference type="EMBL" id="CAH0537607.1"/>
    </source>
</evidence>
<reference evidence="16" key="1">
    <citation type="submission" date="2021-11" db="EMBL/GenBank/DDBJ databases">
        <authorList>
            <person name="Rodrigo-Torres L."/>
            <person name="Arahal R. D."/>
            <person name="Lucena T."/>
        </authorList>
    </citation>
    <scope>NUCLEOTIDE SEQUENCE</scope>
    <source>
        <strain evidence="16">CECT 7928</strain>
    </source>
</reference>
<dbReference type="Gene3D" id="2.40.440.10">
    <property type="entry name" value="L,D-transpeptidase catalytic domain-like"/>
    <property type="match status" value="1"/>
</dbReference>
<name>A0ABN8E0L5_9VIBR</name>
<evidence type="ECO:0000256" key="3">
    <source>
        <dbReference type="ARBA" id="ARBA00005992"/>
    </source>
</evidence>
<dbReference type="InterPro" id="IPR038063">
    <property type="entry name" value="Transpep_catalytic_dom"/>
</dbReference>
<keyword evidence="11 12" id="KW-0961">Cell wall biogenesis/degradation</keyword>
<dbReference type="SUPFAM" id="SSF54106">
    <property type="entry name" value="LysM domain"/>
    <property type="match status" value="1"/>
</dbReference>
<keyword evidence="8" id="KW-0378">Hydrolase</keyword>
<sequence>MWSRLVRVVAIVFLTIPTTVALAATYQFPIEGSQIVGRIQYHVVKKGESLAGIAKQYDVGFLSLMAANKGVDPFLPKPGYVLTIPTRIILPNVPREGVVINLAELRLYYFEPDKQIVHIFPVGIGRIGRDTPEMETTISQKRANPTWTPPESIRKEYLAKGVTLPKIVPSGPDNPLGDYALRLAYGVGDYLIHGTNKNFGIGLRVSSGCIRMEPKDIKWLFDHSVVGEKVTIIDEPVKMTLEPDRSVFVEAHEPLTRSDGSKKILRIPQELRWWLDEFHISDDKVKAVILAQNGVPVEVANPELSQKL</sequence>
<dbReference type="InterPro" id="IPR036779">
    <property type="entry name" value="LysM_dom_sf"/>
</dbReference>
<dbReference type="SMART" id="SM00257">
    <property type="entry name" value="LysM"/>
    <property type="match status" value="1"/>
</dbReference>
<comment type="similarity">
    <text evidence="3">Belongs to the YkuD family.</text>
</comment>
<comment type="pathway">
    <text evidence="2 12">Cell wall biogenesis; peptidoglycan biosynthesis.</text>
</comment>
<evidence type="ECO:0000256" key="8">
    <source>
        <dbReference type="ARBA" id="ARBA00022801"/>
    </source>
</evidence>
<evidence type="ECO:0000256" key="10">
    <source>
        <dbReference type="ARBA" id="ARBA00022984"/>
    </source>
</evidence>
<comment type="caution">
    <text evidence="16">The sequence shown here is derived from an EMBL/GenBank/DDBJ whole genome shotgun (WGS) entry which is preliminary data.</text>
</comment>
<dbReference type="RefSeq" id="WP_237360546.1">
    <property type="nucleotide sequence ID" value="NZ_CAKLDM010000001.1"/>
</dbReference>
<accession>A0ABN8E0L5</accession>
<dbReference type="SUPFAM" id="SSF141523">
    <property type="entry name" value="L,D-transpeptidase catalytic domain-like"/>
    <property type="match status" value="1"/>
</dbReference>
<feature type="active site" description="Nucleophile" evidence="12">
    <location>
        <position position="209"/>
    </location>
</feature>
<dbReference type="EMBL" id="CAKLDM010000001">
    <property type="protein sequence ID" value="CAH0537607.1"/>
    <property type="molecule type" value="Genomic_DNA"/>
</dbReference>
<organism evidence="16 17">
    <name type="scientific">Vibrio marisflavi CECT 7928</name>
    <dbReference type="NCBI Taxonomy" id="634439"/>
    <lineage>
        <taxon>Bacteria</taxon>
        <taxon>Pseudomonadati</taxon>
        <taxon>Pseudomonadota</taxon>
        <taxon>Gammaproteobacteria</taxon>
        <taxon>Vibrionales</taxon>
        <taxon>Vibrionaceae</taxon>
        <taxon>Vibrio</taxon>
    </lineage>
</organism>
<feature type="domain" description="L,D-TPase catalytic" evidence="15">
    <location>
        <begin position="96"/>
        <end position="233"/>
    </location>
</feature>
<dbReference type="PANTHER" id="PTHR30582">
    <property type="entry name" value="L,D-TRANSPEPTIDASE"/>
    <property type="match status" value="1"/>
</dbReference>
<keyword evidence="5 16" id="KW-0808">Transferase</keyword>
<evidence type="ECO:0000256" key="9">
    <source>
        <dbReference type="ARBA" id="ARBA00022960"/>
    </source>
</evidence>
<evidence type="ECO:0000256" key="13">
    <source>
        <dbReference type="SAM" id="SignalP"/>
    </source>
</evidence>
<dbReference type="InterPro" id="IPR005490">
    <property type="entry name" value="LD_TPept_cat_dom"/>
</dbReference>
<feature type="chain" id="PRO_5046066901" evidence="13">
    <location>
        <begin position="24"/>
        <end position="308"/>
    </location>
</feature>
<evidence type="ECO:0000256" key="1">
    <source>
        <dbReference type="ARBA" id="ARBA00004418"/>
    </source>
</evidence>
<proteinExistence type="inferred from homology"/>
<evidence type="ECO:0000256" key="5">
    <source>
        <dbReference type="ARBA" id="ARBA00022679"/>
    </source>
</evidence>
<evidence type="ECO:0000259" key="15">
    <source>
        <dbReference type="PROSITE" id="PS52029"/>
    </source>
</evidence>
<feature type="active site" description="Proton donor/acceptor" evidence="12">
    <location>
        <position position="193"/>
    </location>
</feature>
<dbReference type="CDD" id="cd16913">
    <property type="entry name" value="YkuD_like"/>
    <property type="match status" value="1"/>
</dbReference>